<dbReference type="EMBL" id="RCHU02000001">
    <property type="protein sequence ID" value="KAL3610872.1"/>
    <property type="molecule type" value="Genomic_DNA"/>
</dbReference>
<reference evidence="1 2" key="1">
    <citation type="journal article" date="2024" name="Plant Biotechnol. J.">
        <title>Genome and CRISPR/Cas9 system of a widespread forest tree (Populus alba) in the world.</title>
        <authorList>
            <person name="Liu Y.J."/>
            <person name="Jiang P.F."/>
            <person name="Han X.M."/>
            <person name="Li X.Y."/>
            <person name="Wang H.M."/>
            <person name="Wang Y.J."/>
            <person name="Wang X.X."/>
            <person name="Zeng Q.Y."/>
        </authorList>
    </citation>
    <scope>NUCLEOTIDE SEQUENCE [LARGE SCALE GENOMIC DNA]</scope>
    <source>
        <strain evidence="2">cv. PAL-ZL1</strain>
    </source>
</reference>
<organism evidence="1 2">
    <name type="scientific">Populus alba</name>
    <name type="common">White poplar</name>
    <dbReference type="NCBI Taxonomy" id="43335"/>
    <lineage>
        <taxon>Eukaryota</taxon>
        <taxon>Viridiplantae</taxon>
        <taxon>Streptophyta</taxon>
        <taxon>Embryophyta</taxon>
        <taxon>Tracheophyta</taxon>
        <taxon>Spermatophyta</taxon>
        <taxon>Magnoliopsida</taxon>
        <taxon>eudicotyledons</taxon>
        <taxon>Gunneridae</taxon>
        <taxon>Pentapetalae</taxon>
        <taxon>rosids</taxon>
        <taxon>fabids</taxon>
        <taxon>Malpighiales</taxon>
        <taxon>Salicaceae</taxon>
        <taxon>Saliceae</taxon>
        <taxon>Populus</taxon>
    </lineage>
</organism>
<gene>
    <name evidence="1" type="ORF">D5086_001892</name>
</gene>
<evidence type="ECO:0000313" key="1">
    <source>
        <dbReference type="EMBL" id="KAL3610872.1"/>
    </source>
</evidence>
<dbReference type="Proteomes" id="UP000309997">
    <property type="component" value="Unassembled WGS sequence"/>
</dbReference>
<proteinExistence type="predicted"/>
<keyword evidence="2" id="KW-1185">Reference proteome</keyword>
<protein>
    <submittedName>
        <fullName evidence="1">Uncharacterized protein</fullName>
    </submittedName>
</protein>
<comment type="caution">
    <text evidence="1">The sequence shown here is derived from an EMBL/GenBank/DDBJ whole genome shotgun (WGS) entry which is preliminary data.</text>
</comment>
<name>A0ACC4D169_POPAL</name>
<evidence type="ECO:0000313" key="2">
    <source>
        <dbReference type="Proteomes" id="UP000309997"/>
    </source>
</evidence>
<accession>A0ACC4D169</accession>
<sequence>MISVISIFRFSHEFLAHAGFLGTCDYELKLDYYNMGFVPSEAIPQHGMASQGIQCVGGHVTGISLERMGLDATSIDTDAFLFFSELTDNYLKGSIPESNHSSFRVFNVSSNDLNGSIPKTHTLQSFGPDSCSSNPQLCGPPALNTCNNVSTAVDGAADHNNTNSPPDEPPRTSSKPKSATTFILLDVAGLAARKRERMSISEKKNGSLFSEEEAKSFQLNDLLKASAEGLGKGNLGNCYKAMVEGRAAVVVKKIRNLKPLSSEELTRQMHVIAHQKHPNLPLLLAYSYSKDEQLLVSEEGTGFHVGGAARLSIARGIARALKLRPQFAKSSIHCSSESCFIQTTWITDYQKVSNMSDVWSYGCLLLELLTGKLPVYSAPPGMKGVDLCSRRCCDKFPYNRPEMTEVENIKAVESEDEEFVDQSDESLPTSASLINNDIKLSD</sequence>